<evidence type="ECO:0000256" key="2">
    <source>
        <dbReference type="SAM" id="MobiDB-lite"/>
    </source>
</evidence>
<gene>
    <name evidence="5" type="ORF">ET996_06840</name>
</gene>
<dbReference type="GO" id="GO:0004222">
    <property type="term" value="F:metalloendopeptidase activity"/>
    <property type="evidence" value="ECO:0007669"/>
    <property type="project" value="TreeGrafter"/>
</dbReference>
<feature type="coiled-coil region" evidence="1">
    <location>
        <begin position="43"/>
        <end position="77"/>
    </location>
</feature>
<keyword evidence="3" id="KW-0732">Signal</keyword>
<accession>A0A4Q9KL37</accession>
<sequence length="501" mass="50935">MHVVEDSSPRNTLSKLSLRLGLATAVIATSCGVSALPAQAASLSTLQKQAAAASAQAAAARAKADAAAQQVAAAKAASAQSASRVAAAASQVDAAQGQVSSAGVELSASEQKLANAQRTVLETRQQLQQARDYDAQLASELAAAQDALADAKGAVAAGQAQLETQQSLMGSAAREAFQQQSSIEGLATIFGSQTPSDLSQRLQWSDTIFDTQAAEKARLDLYQTQLQASRDLQAQIEARVSAAKDASAAQVRIVADLERKATEAQAAFQSLVAQNQQALQQAQAVLSANQGALGSAQGAQSAAQQQLSAAQSQLAASQAAIAEAEAEAAQTQKEIQALIAAQKAAAAASASSGSAPASGSSSGASGSVSSSGFIRPVDANPGSPFGMRFHPILHYWRLHAGTDFGAACGTPIYAARAGVVLSAGFSGGAGNRIVLGHGTINGSYVTTSYFHQSKFAVSVGQQVSRGQLIGYVGTTGLSTGCHLHLEVRHDGTPVNPMNYIP</sequence>
<feature type="signal peptide" evidence="3">
    <location>
        <begin position="1"/>
        <end position="40"/>
    </location>
</feature>
<dbReference type="Proteomes" id="UP000291933">
    <property type="component" value="Unassembled WGS sequence"/>
</dbReference>
<evidence type="ECO:0000256" key="1">
    <source>
        <dbReference type="SAM" id="Coils"/>
    </source>
</evidence>
<evidence type="ECO:0000256" key="3">
    <source>
        <dbReference type="SAM" id="SignalP"/>
    </source>
</evidence>
<feature type="coiled-coil region" evidence="1">
    <location>
        <begin position="307"/>
        <end position="341"/>
    </location>
</feature>
<feature type="region of interest" description="Disordered" evidence="2">
    <location>
        <begin position="351"/>
        <end position="370"/>
    </location>
</feature>
<protein>
    <recommendedName>
        <fullName evidence="4">M23ase beta-sheet core domain-containing protein</fullName>
    </recommendedName>
</protein>
<proteinExistence type="predicted"/>
<dbReference type="Gene3D" id="2.70.70.10">
    <property type="entry name" value="Glucose Permease (Domain IIA)"/>
    <property type="match status" value="1"/>
</dbReference>
<comment type="caution">
    <text evidence="5">The sequence shown here is derived from an EMBL/GenBank/DDBJ whole genome shotgun (WGS) entry which is preliminary data.</text>
</comment>
<feature type="coiled-coil region" evidence="1">
    <location>
        <begin position="106"/>
        <end position="133"/>
    </location>
</feature>
<dbReference type="PANTHER" id="PTHR21666:SF270">
    <property type="entry name" value="MUREIN HYDROLASE ACTIVATOR ENVC"/>
    <property type="match status" value="1"/>
</dbReference>
<reference evidence="5 6" key="1">
    <citation type="submission" date="2019-01" db="EMBL/GenBank/DDBJ databases">
        <title>Lactibacter flavus gen. nov., sp. nov., a novel bacterium of the family Propionibacteriaceae isolated from raw milk and dairy products.</title>
        <authorList>
            <person name="Huptas C."/>
            <person name="Wenning M."/>
            <person name="Breitenwieser F."/>
            <person name="Doll E."/>
            <person name="Von Neubeck M."/>
            <person name="Busse H.-J."/>
            <person name="Scherer S."/>
        </authorList>
    </citation>
    <scope>NUCLEOTIDE SEQUENCE [LARGE SCALE GENOMIC DNA]</scope>
    <source>
        <strain evidence="5 6">DSM 22130</strain>
    </source>
</reference>
<organism evidence="5 6">
    <name type="scientific">Propioniciclava tarda</name>
    <dbReference type="NCBI Taxonomy" id="433330"/>
    <lineage>
        <taxon>Bacteria</taxon>
        <taxon>Bacillati</taxon>
        <taxon>Actinomycetota</taxon>
        <taxon>Actinomycetes</taxon>
        <taxon>Propionibacteriales</taxon>
        <taxon>Propionibacteriaceae</taxon>
        <taxon>Propioniciclava</taxon>
    </lineage>
</organism>
<dbReference type="EMBL" id="SDMR01000006">
    <property type="protein sequence ID" value="TBT95226.1"/>
    <property type="molecule type" value="Genomic_DNA"/>
</dbReference>
<dbReference type="InterPro" id="IPR050570">
    <property type="entry name" value="Cell_wall_metabolism_enzyme"/>
</dbReference>
<feature type="chain" id="PRO_5020247404" description="M23ase beta-sheet core domain-containing protein" evidence="3">
    <location>
        <begin position="41"/>
        <end position="501"/>
    </location>
</feature>
<dbReference type="CDD" id="cd12797">
    <property type="entry name" value="M23_peptidase"/>
    <property type="match status" value="1"/>
</dbReference>
<evidence type="ECO:0000259" key="4">
    <source>
        <dbReference type="Pfam" id="PF01551"/>
    </source>
</evidence>
<dbReference type="OrthoDB" id="1099523at2"/>
<dbReference type="Pfam" id="PF01551">
    <property type="entry name" value="Peptidase_M23"/>
    <property type="match status" value="1"/>
</dbReference>
<evidence type="ECO:0000313" key="6">
    <source>
        <dbReference type="Proteomes" id="UP000291933"/>
    </source>
</evidence>
<dbReference type="SUPFAM" id="SSF51261">
    <property type="entry name" value="Duplicated hybrid motif"/>
    <property type="match status" value="1"/>
</dbReference>
<keyword evidence="6" id="KW-1185">Reference proteome</keyword>
<feature type="domain" description="M23ase beta-sheet core" evidence="4">
    <location>
        <begin position="398"/>
        <end position="496"/>
    </location>
</feature>
<dbReference type="AlphaFoldDB" id="A0A4Q9KL37"/>
<dbReference type="InterPro" id="IPR016047">
    <property type="entry name" value="M23ase_b-sheet_dom"/>
</dbReference>
<name>A0A4Q9KL37_PROTD</name>
<dbReference type="PANTHER" id="PTHR21666">
    <property type="entry name" value="PEPTIDASE-RELATED"/>
    <property type="match status" value="1"/>
</dbReference>
<keyword evidence="1" id="KW-0175">Coiled coil</keyword>
<evidence type="ECO:0000313" key="5">
    <source>
        <dbReference type="EMBL" id="TBT95226.1"/>
    </source>
</evidence>
<dbReference type="InterPro" id="IPR011055">
    <property type="entry name" value="Dup_hybrid_motif"/>
</dbReference>